<proteinExistence type="evidence at transcript level"/>
<evidence type="ECO:0000256" key="7">
    <source>
        <dbReference type="ARBA" id="ARBA00023128"/>
    </source>
</evidence>
<dbReference type="GO" id="GO:0008495">
    <property type="term" value="F:protoheme IX farnesyltransferase activity"/>
    <property type="evidence" value="ECO:0007669"/>
    <property type="project" value="UniProtKB-EC"/>
</dbReference>
<comment type="subcellular location">
    <subcellularLocation>
        <location evidence="1">Mitochondrion membrane</location>
        <topology evidence="1">Multi-pass membrane protein</topology>
    </subcellularLocation>
</comment>
<dbReference type="PANTHER" id="PTHR43448">
    <property type="entry name" value="PROTOHEME IX FARNESYLTRANSFERASE, MITOCHONDRIAL"/>
    <property type="match status" value="1"/>
</dbReference>
<comment type="function">
    <text evidence="12">Converts protoheme IX and farnesyl diphosphate to heme O.</text>
</comment>
<dbReference type="FunFam" id="1.10.357.140:FF:000004">
    <property type="entry name" value="Protoheme IX farnesyltransferase, mitochondrial"/>
    <property type="match status" value="1"/>
</dbReference>
<evidence type="ECO:0000256" key="12">
    <source>
        <dbReference type="PIRNR" id="PIRNR001773"/>
    </source>
</evidence>
<accession>T2MDU9</accession>
<keyword evidence="6 13" id="KW-1133">Transmembrane helix</keyword>
<dbReference type="InterPro" id="IPR030470">
    <property type="entry name" value="UbiA_prenylTrfase_CS"/>
</dbReference>
<evidence type="ECO:0000256" key="2">
    <source>
        <dbReference type="ARBA" id="ARBA00016335"/>
    </source>
</evidence>
<evidence type="ECO:0000256" key="1">
    <source>
        <dbReference type="ARBA" id="ARBA00004225"/>
    </source>
</evidence>
<comment type="catalytic activity">
    <reaction evidence="11">
        <text>heme b + (2E,6E)-farnesyl diphosphate + H2O = Fe(II)-heme o + diphosphate</text>
        <dbReference type="Rhea" id="RHEA:28070"/>
        <dbReference type="ChEBI" id="CHEBI:15377"/>
        <dbReference type="ChEBI" id="CHEBI:33019"/>
        <dbReference type="ChEBI" id="CHEBI:60344"/>
        <dbReference type="ChEBI" id="CHEBI:60530"/>
        <dbReference type="ChEBI" id="CHEBI:175763"/>
        <dbReference type="EC" id="2.5.1.141"/>
    </reaction>
</comment>
<comment type="similarity">
    <text evidence="12">Belongs to the ubiA prenyltransferase family.</text>
</comment>
<dbReference type="PROSITE" id="PS00943">
    <property type="entry name" value="UBIA"/>
    <property type="match status" value="1"/>
</dbReference>
<keyword evidence="4 13" id="KW-0812">Transmembrane</keyword>
<dbReference type="HAMAP" id="MF_00154">
    <property type="entry name" value="CyoE_CtaB"/>
    <property type="match status" value="1"/>
</dbReference>
<dbReference type="InterPro" id="IPR044878">
    <property type="entry name" value="UbiA_sf"/>
</dbReference>
<dbReference type="CDD" id="cd13957">
    <property type="entry name" value="PT_UbiA_Cox10"/>
    <property type="match status" value="1"/>
</dbReference>
<dbReference type="PIRSF" id="PIRSF001773">
    <property type="entry name" value="COX10"/>
    <property type="match status" value="1"/>
</dbReference>
<evidence type="ECO:0000256" key="3">
    <source>
        <dbReference type="ARBA" id="ARBA00022679"/>
    </source>
</evidence>
<dbReference type="AlphaFoldDB" id="T2MDU9"/>
<dbReference type="PANTHER" id="PTHR43448:SF2">
    <property type="entry name" value="PROTOHEME IX FARNESYLTRANSFERASE, MITOCHONDRIAL"/>
    <property type="match status" value="1"/>
</dbReference>
<keyword evidence="8 12" id="KW-0350">Heme biosynthesis</keyword>
<dbReference type="OrthoDB" id="5211at2759"/>
<keyword evidence="7 12" id="KW-0496">Mitochondrion</keyword>
<dbReference type="InterPro" id="IPR016315">
    <property type="entry name" value="Protohaem_IX_farnesylTrfase_mt"/>
</dbReference>
<dbReference type="EMBL" id="HAAD01004029">
    <property type="protein sequence ID" value="CDG70261.1"/>
    <property type="molecule type" value="mRNA"/>
</dbReference>
<dbReference type="EC" id="2.5.1.-" evidence="12"/>
<reference evidence="14" key="1">
    <citation type="journal article" date="2013" name="Genome Biol. Evol.">
        <title>Punctuated emergences of genetic and phenotypic innovations in eumetazoan, bilaterian, euteleostome, and hominidae ancestors.</title>
        <authorList>
            <person name="Wenger Y."/>
            <person name="Galliot B."/>
        </authorList>
    </citation>
    <scope>NUCLEOTIDE SEQUENCE</scope>
    <source>
        <tissue evidence="14">Whole animals</tissue>
    </source>
</reference>
<feature type="transmembrane region" description="Helical" evidence="13">
    <location>
        <begin position="89"/>
        <end position="106"/>
    </location>
</feature>
<feature type="transmembrane region" description="Helical" evidence="13">
    <location>
        <begin position="290"/>
        <end position="313"/>
    </location>
</feature>
<dbReference type="NCBIfam" id="TIGR01473">
    <property type="entry name" value="cyoE_ctaB"/>
    <property type="match status" value="1"/>
</dbReference>
<evidence type="ECO:0000256" key="6">
    <source>
        <dbReference type="ARBA" id="ARBA00022989"/>
    </source>
</evidence>
<gene>
    <name evidence="14" type="primary">COX10</name>
</gene>
<dbReference type="Pfam" id="PF01040">
    <property type="entry name" value="UbiA"/>
    <property type="match status" value="1"/>
</dbReference>
<evidence type="ECO:0000256" key="13">
    <source>
        <dbReference type="SAM" id="Phobius"/>
    </source>
</evidence>
<name>T2MDU9_HYDVU</name>
<evidence type="ECO:0000256" key="9">
    <source>
        <dbReference type="ARBA" id="ARBA00023136"/>
    </source>
</evidence>
<organism evidence="14">
    <name type="scientific">Hydra vulgaris</name>
    <name type="common">Hydra</name>
    <name type="synonym">Hydra attenuata</name>
    <dbReference type="NCBI Taxonomy" id="6087"/>
    <lineage>
        <taxon>Eukaryota</taxon>
        <taxon>Metazoa</taxon>
        <taxon>Cnidaria</taxon>
        <taxon>Hydrozoa</taxon>
        <taxon>Hydroidolina</taxon>
        <taxon>Anthoathecata</taxon>
        <taxon>Aplanulata</taxon>
        <taxon>Hydridae</taxon>
        <taxon>Hydra</taxon>
    </lineage>
</organism>
<protein>
    <recommendedName>
        <fullName evidence="2 12">Protoheme IX farnesyltransferase, mitochondrial</fullName>
        <ecNumber evidence="12">2.5.1.-</ecNumber>
    </recommendedName>
    <alternativeName>
        <fullName evidence="10 12">Heme O synthase</fullName>
    </alternativeName>
</protein>
<feature type="transmembrane region" description="Helical" evidence="13">
    <location>
        <begin position="333"/>
        <end position="353"/>
    </location>
</feature>
<dbReference type="Gene3D" id="1.10.357.140">
    <property type="entry name" value="UbiA prenyltransferase"/>
    <property type="match status" value="1"/>
</dbReference>
<evidence type="ECO:0000256" key="10">
    <source>
        <dbReference type="ARBA" id="ARBA00030253"/>
    </source>
</evidence>
<keyword evidence="3 12" id="KW-0808">Transferase</keyword>
<evidence type="ECO:0000256" key="11">
    <source>
        <dbReference type="ARBA" id="ARBA00047690"/>
    </source>
</evidence>
<keyword evidence="5" id="KW-0809">Transit peptide</keyword>
<keyword evidence="9 12" id="KW-0472">Membrane</keyword>
<dbReference type="GO" id="GO:0031966">
    <property type="term" value="C:mitochondrial membrane"/>
    <property type="evidence" value="ECO:0007669"/>
    <property type="project" value="UniProtKB-SubCell"/>
</dbReference>
<evidence type="ECO:0000313" key="14">
    <source>
        <dbReference type="EMBL" id="CDG70261.1"/>
    </source>
</evidence>
<dbReference type="OMA" id="HFWAIGW"/>
<evidence type="ECO:0000256" key="8">
    <source>
        <dbReference type="ARBA" id="ARBA00023133"/>
    </source>
</evidence>
<evidence type="ECO:0000256" key="4">
    <source>
        <dbReference type="ARBA" id="ARBA00022692"/>
    </source>
</evidence>
<dbReference type="InterPro" id="IPR000537">
    <property type="entry name" value="UbiA_prenyltransferase"/>
</dbReference>
<dbReference type="KEGG" id="hmg:100208691"/>
<dbReference type="InterPro" id="IPR006369">
    <property type="entry name" value="Protohaem_IX_farnesylTrfase"/>
</dbReference>
<evidence type="ECO:0000256" key="5">
    <source>
        <dbReference type="ARBA" id="ARBA00022946"/>
    </source>
</evidence>
<sequence length="375" mass="41793">MLSSFLNHVLLLHTKRPFFLLDYLKNTRGINVFGRYGQKSAQLKPLAVITDFQKKDDKEPKNLKPDEWTEVKSTTFKEKLDIYSKLSKARLTGLVVLTAAAGYAIAPAPMVPLALMCTVIGTTLCSASANSLNQFLEVPYDCQMSRTRDRVLVRGLIRPMDAVLFGLGTGTIGVMTLSLVNPTTAILGALNILLYAGIYTPSKRYHIANTWIGSLVGGIPPLMGWAACTGGLDMGALALAAILYSWQFPHFNALSWSYRPDYSRAGYKMMSVTDPALCRRVTLRHAVAQIPIAAVVSLLGVCHWWFFFLALPFNTYLTLLSWRFYKSSNNNTARSLFRFTLLHLPVIMLLLLISKKRSKEKPLLSGETIEDTFKN</sequence>
<dbReference type="GO" id="GO:0006784">
    <property type="term" value="P:heme A biosynthetic process"/>
    <property type="evidence" value="ECO:0007669"/>
    <property type="project" value="TreeGrafter"/>
</dbReference>